<keyword evidence="1" id="KW-0812">Transmembrane</keyword>
<proteinExistence type="predicted"/>
<keyword evidence="4" id="KW-1185">Reference proteome</keyword>
<evidence type="ECO:0000256" key="1">
    <source>
        <dbReference type="SAM" id="Phobius"/>
    </source>
</evidence>
<reference evidence="3 4" key="1">
    <citation type="submission" date="2019-03" db="EMBL/GenBank/DDBJ databases">
        <title>Genomic Encyclopedia of Type Strains, Phase III (KMG-III): the genomes of soil and plant-associated and newly described type strains.</title>
        <authorList>
            <person name="Whitman W."/>
        </authorList>
    </citation>
    <scope>NUCLEOTIDE SEQUENCE [LARGE SCALE GENOMIC DNA]</scope>
    <source>
        <strain evidence="3 4">DSM 27373</strain>
    </source>
</reference>
<dbReference type="Pfam" id="PF13400">
    <property type="entry name" value="Tad"/>
    <property type="match status" value="1"/>
</dbReference>
<dbReference type="RefSeq" id="WP_133726722.1">
    <property type="nucleotide sequence ID" value="NZ_SOAN01000019.1"/>
</dbReference>
<dbReference type="InterPro" id="IPR028087">
    <property type="entry name" value="Tad_N"/>
</dbReference>
<keyword evidence="1" id="KW-1133">Transmembrane helix</keyword>
<gene>
    <name evidence="3" type="ORF">EV640_1191</name>
</gene>
<evidence type="ECO:0000313" key="3">
    <source>
        <dbReference type="EMBL" id="TDS82309.1"/>
    </source>
</evidence>
<feature type="domain" description="Putative Flp pilus-assembly TadG-like N-terminal" evidence="2">
    <location>
        <begin position="23"/>
        <end position="69"/>
    </location>
</feature>
<dbReference type="AlphaFoldDB" id="A0A4R7FUD3"/>
<sequence length="340" mass="35439">MQRLRAQFATLTSRLEKGRDRGASAVITALMMVPIMILAALAIDVGAMHAEQQQLQTGADAGALAVAQDCARDDCATTAATAQSMASANLNAAGAIGEIESLDETAGEVKVQTSAVREHWFAPIVGINSTRLQAQSGARWGYPTGGTAVLPVAFSWCALTAQAGITVLRDPNGTVIGVNMPSTSAQRTVNFTKSSATTCTGPSGNAVPGGFGWLTPSSTNCGKTESIIGGWVGSDTGNNVPSPCNNAEFQKWLGKTVLLPIFDQTRGTGNSGEYRVFGYAAFTLSGYYFAGQYSHPSPAPCGGSERCIRGSFDRFVDLTENFDYSPSGPRMGAAVVALTE</sequence>
<organism evidence="3 4">
    <name type="scientific">Nesterenkonia aurantiaca</name>
    <dbReference type="NCBI Taxonomy" id="1436010"/>
    <lineage>
        <taxon>Bacteria</taxon>
        <taxon>Bacillati</taxon>
        <taxon>Actinomycetota</taxon>
        <taxon>Actinomycetes</taxon>
        <taxon>Micrococcales</taxon>
        <taxon>Micrococcaceae</taxon>
        <taxon>Nesterenkonia</taxon>
    </lineage>
</organism>
<protein>
    <submittedName>
        <fullName evidence="3">Putative Flp pilus-assembly TadE/G-like protein</fullName>
    </submittedName>
</protein>
<feature type="transmembrane region" description="Helical" evidence="1">
    <location>
        <begin position="21"/>
        <end position="43"/>
    </location>
</feature>
<name>A0A4R7FUD3_9MICC</name>
<comment type="caution">
    <text evidence="3">The sequence shown here is derived from an EMBL/GenBank/DDBJ whole genome shotgun (WGS) entry which is preliminary data.</text>
</comment>
<evidence type="ECO:0000313" key="4">
    <source>
        <dbReference type="Proteomes" id="UP000294506"/>
    </source>
</evidence>
<dbReference type="EMBL" id="SOAN01000019">
    <property type="protein sequence ID" value="TDS82309.1"/>
    <property type="molecule type" value="Genomic_DNA"/>
</dbReference>
<evidence type="ECO:0000259" key="2">
    <source>
        <dbReference type="Pfam" id="PF13400"/>
    </source>
</evidence>
<dbReference type="Proteomes" id="UP000294506">
    <property type="component" value="Unassembled WGS sequence"/>
</dbReference>
<accession>A0A4R7FUD3</accession>
<keyword evidence="1" id="KW-0472">Membrane</keyword>